<dbReference type="PROSITE" id="PS50109">
    <property type="entry name" value="HIS_KIN"/>
    <property type="match status" value="1"/>
</dbReference>
<dbReference type="SUPFAM" id="SSF55874">
    <property type="entry name" value="ATPase domain of HSP90 chaperone/DNA topoisomerase II/histidine kinase"/>
    <property type="match status" value="1"/>
</dbReference>
<feature type="domain" description="Histidine kinase" evidence="15">
    <location>
        <begin position="334"/>
        <end position="556"/>
    </location>
</feature>
<dbReference type="NCBIfam" id="TIGR00229">
    <property type="entry name" value="sensory_box"/>
    <property type="match status" value="1"/>
</dbReference>
<dbReference type="EMBL" id="NPDT01000001">
    <property type="protein sequence ID" value="PJZ67769.1"/>
    <property type="molecule type" value="Genomic_DNA"/>
</dbReference>
<feature type="modified residue" description="4-aspartylphosphate" evidence="13">
    <location>
        <position position="631"/>
    </location>
</feature>
<keyword evidence="8" id="KW-0812">Transmembrane</keyword>
<comment type="catalytic activity">
    <reaction evidence="1">
        <text>ATP + protein L-histidine = ADP + protein N-phospho-L-histidine.</text>
        <dbReference type="EC" id="2.7.13.3"/>
    </reaction>
</comment>
<dbReference type="CDD" id="cd00130">
    <property type="entry name" value="PAS"/>
    <property type="match status" value="1"/>
</dbReference>
<feature type="domain" description="PAS" evidence="17">
    <location>
        <begin position="180"/>
        <end position="254"/>
    </location>
</feature>
<evidence type="ECO:0000256" key="10">
    <source>
        <dbReference type="ARBA" id="ARBA00022741"/>
    </source>
</evidence>
<dbReference type="EC" id="2.7.13.3" evidence="3"/>
<evidence type="ECO:0000256" key="7">
    <source>
        <dbReference type="ARBA" id="ARBA00022679"/>
    </source>
</evidence>
<comment type="caution">
    <text evidence="19">The sequence shown here is derived from an EMBL/GenBank/DDBJ whole genome shotgun (WGS) entry which is preliminary data.</text>
</comment>
<dbReference type="InterPro" id="IPR013655">
    <property type="entry name" value="PAS_fold_3"/>
</dbReference>
<dbReference type="InterPro" id="IPR000014">
    <property type="entry name" value="PAS"/>
</dbReference>
<keyword evidence="6 13" id="KW-0597">Phosphoprotein</keyword>
<feature type="coiled-coil region" evidence="14">
    <location>
        <begin position="291"/>
        <end position="325"/>
    </location>
</feature>
<dbReference type="Pfam" id="PF00072">
    <property type="entry name" value="Response_reg"/>
    <property type="match status" value="2"/>
</dbReference>
<dbReference type="CDD" id="cd00156">
    <property type="entry name" value="REC"/>
    <property type="match status" value="1"/>
</dbReference>
<dbReference type="SUPFAM" id="SSF47384">
    <property type="entry name" value="Homodimeric domain of signal transducing histidine kinase"/>
    <property type="match status" value="1"/>
</dbReference>
<reference evidence="19 20" key="1">
    <citation type="submission" date="2017-07" db="EMBL/GenBank/DDBJ databases">
        <title>Leptospira spp. isolated from tropical soils.</title>
        <authorList>
            <person name="Thibeaux R."/>
            <person name="Iraola G."/>
            <person name="Ferres I."/>
            <person name="Bierque E."/>
            <person name="Girault D."/>
            <person name="Soupe-Gilbert M.-E."/>
            <person name="Picardeau M."/>
            <person name="Goarant C."/>
        </authorList>
    </citation>
    <scope>NUCLEOTIDE SEQUENCE [LARGE SCALE GENOMIC DNA]</scope>
    <source>
        <strain evidence="19 20">FH2-C-A2</strain>
    </source>
</reference>
<dbReference type="AlphaFoldDB" id="A0A2M9ZH51"/>
<dbReference type="Pfam" id="PF08447">
    <property type="entry name" value="PAS_3"/>
    <property type="match status" value="1"/>
</dbReference>
<keyword evidence="9" id="KW-0677">Repeat</keyword>
<evidence type="ECO:0000313" key="19">
    <source>
        <dbReference type="EMBL" id="PJZ67769.1"/>
    </source>
</evidence>
<dbReference type="PROSITE" id="PS50112">
    <property type="entry name" value="PAS"/>
    <property type="match status" value="1"/>
</dbReference>
<keyword evidence="19" id="KW-0418">Kinase</keyword>
<keyword evidence="4" id="KW-1003">Cell membrane</keyword>
<dbReference type="InterPro" id="IPR001610">
    <property type="entry name" value="PAC"/>
</dbReference>
<keyword evidence="7" id="KW-0808">Transferase</keyword>
<evidence type="ECO:0000256" key="3">
    <source>
        <dbReference type="ARBA" id="ARBA00012438"/>
    </source>
</evidence>
<evidence type="ECO:0000256" key="4">
    <source>
        <dbReference type="ARBA" id="ARBA00022475"/>
    </source>
</evidence>
<dbReference type="Gene3D" id="1.10.287.130">
    <property type="match status" value="1"/>
</dbReference>
<feature type="modified residue" description="4-aspartylphosphate" evidence="13">
    <location>
        <position position="51"/>
    </location>
</feature>
<dbReference type="Pfam" id="PF00512">
    <property type="entry name" value="HisKA"/>
    <property type="match status" value="1"/>
</dbReference>
<dbReference type="PANTHER" id="PTHR43547:SF2">
    <property type="entry name" value="HYBRID SIGNAL TRANSDUCTION HISTIDINE KINASE C"/>
    <property type="match status" value="1"/>
</dbReference>
<dbReference type="PANTHER" id="PTHR43547">
    <property type="entry name" value="TWO-COMPONENT HISTIDINE KINASE"/>
    <property type="match status" value="1"/>
</dbReference>
<dbReference type="PROSITE" id="PS50110">
    <property type="entry name" value="RESPONSE_REGULATORY"/>
    <property type="match status" value="2"/>
</dbReference>
<evidence type="ECO:0000256" key="6">
    <source>
        <dbReference type="ARBA" id="ARBA00022553"/>
    </source>
</evidence>
<evidence type="ECO:0000259" key="15">
    <source>
        <dbReference type="PROSITE" id="PS50109"/>
    </source>
</evidence>
<dbReference type="InterPro" id="IPR000700">
    <property type="entry name" value="PAS-assoc_C"/>
</dbReference>
<dbReference type="Proteomes" id="UP000231912">
    <property type="component" value="Unassembled WGS sequence"/>
</dbReference>
<dbReference type="RefSeq" id="WP_100758192.1">
    <property type="nucleotide sequence ID" value="NZ_NPDT01000001.1"/>
</dbReference>
<evidence type="ECO:0000256" key="2">
    <source>
        <dbReference type="ARBA" id="ARBA00004429"/>
    </source>
</evidence>
<evidence type="ECO:0000256" key="12">
    <source>
        <dbReference type="ARBA" id="ARBA00023136"/>
    </source>
</evidence>
<evidence type="ECO:0000256" key="1">
    <source>
        <dbReference type="ARBA" id="ARBA00000085"/>
    </source>
</evidence>
<dbReference type="GO" id="GO:0000166">
    <property type="term" value="F:nucleotide binding"/>
    <property type="evidence" value="ECO:0007669"/>
    <property type="project" value="UniProtKB-KW"/>
</dbReference>
<dbReference type="PROSITE" id="PS50113">
    <property type="entry name" value="PAC"/>
    <property type="match status" value="1"/>
</dbReference>
<sequence>MIILIVDDSFQNRKLLSAQLEREDRKILTSANGVEALEILEKMEVDLIISDILMPQMDGYQFCSNVKQNEKWKSIPFVIYTATYTSSSDEKLSFDLGADAFIKKPASSKFIEETLEKLLKNPGPSRIPKALALDPGPMKQYNHRLVEKLEEKNYELLKRSEELGMEIEERIKAETLTKESEKLFEELTEAIREVFWMTSVSKNEIVYISRGYEEIWGRSRQSLYDNPISWLESVHSDDRDRVFTNSKEKQINGEYKEEYRIIRPDGQLRWISDRAFPVRNEKGEAVRVAGIAEDITEKKIKEEQLKEAEIKKSELESQLIQAQKLESLGTLASGIAHDFNNILSIIMGHTSVLSLNRENPEKFAQHVFALQKAAERGASLVRQLLTFARKTEFRLEFLHLNDIILEIVKLISQTFPKNLVLELDLKENLPKLKMDSNQIHQVILNLCVNARDAMPKGGKLRIETSETDFREIKAGYSKSKADRYVLLRITDNGSGMDEKTKNRIFEPFFTTKEIGKGTGLGLALAYSVIENHKGWIEVKSALGEGTSFSIFLPVQRDKTELTIRSQLSEERAADSGGDEIILLIEDEDLLRDMLFSLLESKGYKVHTAKDGEEGLEKFLIHHSEIRLVFSDLGLPKLGGEEVVKRIRAIHSSVKIILASGFIEPGIKSVLEDLGVNLFLQKPYMGNDVLIGIRSVLDED</sequence>
<evidence type="ECO:0000259" key="16">
    <source>
        <dbReference type="PROSITE" id="PS50110"/>
    </source>
</evidence>
<gene>
    <name evidence="19" type="ORF">CH371_07190</name>
</gene>
<dbReference type="SMART" id="SM00388">
    <property type="entry name" value="HisKA"/>
    <property type="match status" value="1"/>
</dbReference>
<organism evidence="19 20">
    <name type="scientific">Leptospira wolffii</name>
    <dbReference type="NCBI Taxonomy" id="409998"/>
    <lineage>
        <taxon>Bacteria</taxon>
        <taxon>Pseudomonadati</taxon>
        <taxon>Spirochaetota</taxon>
        <taxon>Spirochaetia</taxon>
        <taxon>Leptospirales</taxon>
        <taxon>Leptospiraceae</taxon>
        <taxon>Leptospira</taxon>
    </lineage>
</organism>
<dbReference type="SMART" id="SM00091">
    <property type="entry name" value="PAS"/>
    <property type="match status" value="1"/>
</dbReference>
<feature type="domain" description="Response regulatory" evidence="16">
    <location>
        <begin position="580"/>
        <end position="696"/>
    </location>
</feature>
<dbReference type="SMART" id="SM00086">
    <property type="entry name" value="PAC"/>
    <property type="match status" value="1"/>
</dbReference>
<evidence type="ECO:0000256" key="13">
    <source>
        <dbReference type="PROSITE-ProRule" id="PRU00169"/>
    </source>
</evidence>
<dbReference type="SMART" id="SM00448">
    <property type="entry name" value="REC"/>
    <property type="match status" value="2"/>
</dbReference>
<dbReference type="Gene3D" id="3.30.565.10">
    <property type="entry name" value="Histidine kinase-like ATPase, C-terminal domain"/>
    <property type="match status" value="1"/>
</dbReference>
<evidence type="ECO:0000256" key="8">
    <source>
        <dbReference type="ARBA" id="ARBA00022692"/>
    </source>
</evidence>
<dbReference type="InterPro" id="IPR011006">
    <property type="entry name" value="CheY-like_superfamily"/>
</dbReference>
<keyword evidence="11" id="KW-1133">Transmembrane helix</keyword>
<dbReference type="FunFam" id="2.10.70.100:FF:000001">
    <property type="entry name" value="Sensory transduction histidine kinase"/>
    <property type="match status" value="1"/>
</dbReference>
<dbReference type="InterPro" id="IPR004358">
    <property type="entry name" value="Sig_transdc_His_kin-like_C"/>
</dbReference>
<dbReference type="GO" id="GO:0000155">
    <property type="term" value="F:phosphorelay sensor kinase activity"/>
    <property type="evidence" value="ECO:0007669"/>
    <property type="project" value="InterPro"/>
</dbReference>
<dbReference type="InterPro" id="IPR005467">
    <property type="entry name" value="His_kinase_dom"/>
</dbReference>
<dbReference type="InterPro" id="IPR001789">
    <property type="entry name" value="Sig_transdc_resp-reg_receiver"/>
</dbReference>
<dbReference type="InterPro" id="IPR003661">
    <property type="entry name" value="HisK_dim/P_dom"/>
</dbReference>
<evidence type="ECO:0000256" key="14">
    <source>
        <dbReference type="SAM" id="Coils"/>
    </source>
</evidence>
<keyword evidence="5" id="KW-0997">Cell inner membrane</keyword>
<proteinExistence type="predicted"/>
<dbReference type="Pfam" id="PF02518">
    <property type="entry name" value="HATPase_c"/>
    <property type="match status" value="1"/>
</dbReference>
<dbReference type="PRINTS" id="PR00344">
    <property type="entry name" value="BCTRLSENSOR"/>
</dbReference>
<dbReference type="InterPro" id="IPR036890">
    <property type="entry name" value="HATPase_C_sf"/>
</dbReference>
<feature type="domain" description="PAC" evidence="18">
    <location>
        <begin position="255"/>
        <end position="307"/>
    </location>
</feature>
<dbReference type="CDD" id="cd00082">
    <property type="entry name" value="HisKA"/>
    <property type="match status" value="1"/>
</dbReference>
<evidence type="ECO:0000259" key="17">
    <source>
        <dbReference type="PROSITE" id="PS50112"/>
    </source>
</evidence>
<evidence type="ECO:0000313" key="20">
    <source>
        <dbReference type="Proteomes" id="UP000231912"/>
    </source>
</evidence>
<comment type="subcellular location">
    <subcellularLocation>
        <location evidence="2">Cell inner membrane</location>
        <topology evidence="2">Multi-pass membrane protein</topology>
    </subcellularLocation>
</comment>
<accession>A0A2M9ZH51</accession>
<feature type="coiled-coil region" evidence="14">
    <location>
        <begin position="146"/>
        <end position="193"/>
    </location>
</feature>
<feature type="domain" description="Response regulatory" evidence="16">
    <location>
        <begin position="2"/>
        <end position="119"/>
    </location>
</feature>
<evidence type="ECO:0000259" key="18">
    <source>
        <dbReference type="PROSITE" id="PS50113"/>
    </source>
</evidence>
<dbReference type="Gene3D" id="3.30.450.20">
    <property type="entry name" value="PAS domain"/>
    <property type="match status" value="1"/>
</dbReference>
<keyword evidence="14" id="KW-0175">Coiled coil</keyword>
<dbReference type="SMART" id="SM00387">
    <property type="entry name" value="HATPase_c"/>
    <property type="match status" value="1"/>
</dbReference>
<dbReference type="InterPro" id="IPR003594">
    <property type="entry name" value="HATPase_dom"/>
</dbReference>
<evidence type="ECO:0000256" key="9">
    <source>
        <dbReference type="ARBA" id="ARBA00022737"/>
    </source>
</evidence>
<name>A0A2M9ZH51_9LEPT</name>
<keyword evidence="10" id="KW-0547">Nucleotide-binding</keyword>
<dbReference type="InterPro" id="IPR035965">
    <property type="entry name" value="PAS-like_dom_sf"/>
</dbReference>
<evidence type="ECO:0000256" key="11">
    <source>
        <dbReference type="ARBA" id="ARBA00022989"/>
    </source>
</evidence>
<dbReference type="GO" id="GO:0005886">
    <property type="term" value="C:plasma membrane"/>
    <property type="evidence" value="ECO:0007669"/>
    <property type="project" value="UniProtKB-SubCell"/>
</dbReference>
<evidence type="ECO:0000256" key="5">
    <source>
        <dbReference type="ARBA" id="ARBA00022519"/>
    </source>
</evidence>
<keyword evidence="12" id="KW-0472">Membrane</keyword>
<dbReference type="Gene3D" id="3.40.50.2300">
    <property type="match status" value="2"/>
</dbReference>
<protein>
    <recommendedName>
        <fullName evidence="3">histidine kinase</fullName>
        <ecNumber evidence="3">2.7.13.3</ecNumber>
    </recommendedName>
</protein>
<dbReference type="InterPro" id="IPR036097">
    <property type="entry name" value="HisK_dim/P_sf"/>
</dbReference>
<dbReference type="SUPFAM" id="SSF52172">
    <property type="entry name" value="CheY-like"/>
    <property type="match status" value="2"/>
</dbReference>
<dbReference type="SUPFAM" id="SSF55785">
    <property type="entry name" value="PYP-like sensor domain (PAS domain)"/>
    <property type="match status" value="1"/>
</dbReference>